<proteinExistence type="predicted"/>
<dbReference type="PROSITE" id="PS00108">
    <property type="entry name" value="PROTEIN_KINASE_ST"/>
    <property type="match status" value="1"/>
</dbReference>
<gene>
    <name evidence="6" type="ORF">E1B28_001954</name>
</gene>
<keyword evidence="4" id="KW-0067">ATP-binding</keyword>
<dbReference type="InterPro" id="IPR001245">
    <property type="entry name" value="Ser-Thr/Tyr_kinase_cat_dom"/>
</dbReference>
<dbReference type="Pfam" id="PF07714">
    <property type="entry name" value="PK_Tyr_Ser-Thr"/>
    <property type="match status" value="2"/>
</dbReference>
<dbReference type="AlphaFoldDB" id="A0A9P7V4K3"/>
<keyword evidence="3" id="KW-0418">Kinase</keyword>
<dbReference type="GO" id="GO:0004674">
    <property type="term" value="F:protein serine/threonine kinase activity"/>
    <property type="evidence" value="ECO:0007669"/>
    <property type="project" value="TreeGrafter"/>
</dbReference>
<accession>A0A9P7V4K3</accession>
<evidence type="ECO:0000256" key="3">
    <source>
        <dbReference type="ARBA" id="ARBA00022777"/>
    </source>
</evidence>
<dbReference type="KEGG" id="more:E1B28_001954"/>
<keyword evidence="7" id="KW-1185">Reference proteome</keyword>
<evidence type="ECO:0000256" key="1">
    <source>
        <dbReference type="ARBA" id="ARBA00022679"/>
    </source>
</evidence>
<dbReference type="Proteomes" id="UP001049176">
    <property type="component" value="Chromosome 1"/>
</dbReference>
<evidence type="ECO:0000313" key="7">
    <source>
        <dbReference type="Proteomes" id="UP001049176"/>
    </source>
</evidence>
<keyword evidence="1" id="KW-0808">Transferase</keyword>
<sequence>MNLEALSLRVASWTNRVGFRKKERHTIGDLQTILSSAEGVDTLLTIKESRVPSVVNLLHTEIQRTASEQRFHEYRKNCTKCLQTLVNKYRVLPASLFVNDIKEATFTSSLGGYSDIYRGISGGRSICLKVLRINVQDGQRCEDDPRRRDDQAFRAFYKEALLWTQLDHPNLLPFLGVNITKFSGRFCLVSPWRVNGEITNFLRENPKHDQLTVITEIAAAMLYLHSLDIVHGDIKAANVLVDDHGHCQLGDFGLAAPVVTNTLITTDGRKGTIRWMAPELWKSHDYEATRKDKKAKFGRDIYAYAMTVLEIITGQIPFPHIKQDAAVIYAVGVLGTRPDRPNAVAWCPDVIWMLVQRCWAKETHLRPMADDVHSFLSLLRILHGLELPWKQGMPLEYWDMNKQHLNLSDISTALMRRLGNDGQIPSSLIERLSMEVEDSSEDTMGTLTEESHRFEFKSEDAMMDDIRELLSAETALDTLLDLKAPRIPPVLDLIQNEIRNSELDHEYRRKCSKYLRLLVNKHHVLPPSLFVKEITISGLRALAVGANSDIYRGTFGNESVSICLKVLRIQVEDDEEQTNRDLLEFYMEALLWTQLSHPNLLPFLGVNTTLFPGRLCLVSPWMTNGEITRFLELNPGHDKLRAVGTSAHVPAFIDSDVDLRNRSRYIVPAFE</sequence>
<dbReference type="OrthoDB" id="3260205at2759"/>
<keyword evidence="2" id="KW-0547">Nucleotide-binding</keyword>
<dbReference type="InterPro" id="IPR011009">
    <property type="entry name" value="Kinase-like_dom_sf"/>
</dbReference>
<dbReference type="InterPro" id="IPR008271">
    <property type="entry name" value="Ser/Thr_kinase_AS"/>
</dbReference>
<dbReference type="EMBL" id="CM032181">
    <property type="protein sequence ID" value="KAG7100175.1"/>
    <property type="molecule type" value="Genomic_DNA"/>
</dbReference>
<name>A0A9P7V4K3_9AGAR</name>
<comment type="caution">
    <text evidence="6">The sequence shown here is derived from an EMBL/GenBank/DDBJ whole genome shotgun (WGS) entry which is preliminary data.</text>
</comment>
<protein>
    <recommendedName>
        <fullName evidence="5">Protein kinase domain-containing protein</fullName>
    </recommendedName>
</protein>
<evidence type="ECO:0000256" key="2">
    <source>
        <dbReference type="ARBA" id="ARBA00022741"/>
    </source>
</evidence>
<evidence type="ECO:0000259" key="5">
    <source>
        <dbReference type="PROSITE" id="PS50011"/>
    </source>
</evidence>
<dbReference type="SUPFAM" id="SSF56112">
    <property type="entry name" value="Protein kinase-like (PK-like)"/>
    <property type="match status" value="2"/>
</dbReference>
<dbReference type="PANTHER" id="PTHR44329:SF288">
    <property type="entry name" value="MITOGEN-ACTIVATED PROTEIN KINASE KINASE KINASE 20"/>
    <property type="match status" value="1"/>
</dbReference>
<dbReference type="InterPro" id="IPR051681">
    <property type="entry name" value="Ser/Thr_Kinases-Pseudokinases"/>
</dbReference>
<feature type="domain" description="Protein kinase" evidence="5">
    <location>
        <begin position="536"/>
        <end position="671"/>
    </location>
</feature>
<evidence type="ECO:0000313" key="6">
    <source>
        <dbReference type="EMBL" id="KAG7100175.1"/>
    </source>
</evidence>
<reference evidence="6" key="1">
    <citation type="journal article" date="2021" name="Genome Biol. Evol.">
        <title>The assembled and annotated genome of the fairy-ring fungus Marasmius oreades.</title>
        <authorList>
            <person name="Hiltunen M."/>
            <person name="Ament-Velasquez S.L."/>
            <person name="Johannesson H."/>
        </authorList>
    </citation>
    <scope>NUCLEOTIDE SEQUENCE</scope>
    <source>
        <strain evidence="6">03SP1</strain>
    </source>
</reference>
<dbReference type="RefSeq" id="XP_043016645.1">
    <property type="nucleotide sequence ID" value="XM_043147931.1"/>
</dbReference>
<evidence type="ECO:0000256" key="4">
    <source>
        <dbReference type="ARBA" id="ARBA00022840"/>
    </source>
</evidence>
<dbReference type="Gene3D" id="1.10.510.10">
    <property type="entry name" value="Transferase(Phosphotransferase) domain 1"/>
    <property type="match status" value="2"/>
</dbReference>
<dbReference type="InterPro" id="IPR000719">
    <property type="entry name" value="Prot_kinase_dom"/>
</dbReference>
<dbReference type="GeneID" id="66071030"/>
<dbReference type="GO" id="GO:0005524">
    <property type="term" value="F:ATP binding"/>
    <property type="evidence" value="ECO:0007669"/>
    <property type="project" value="InterPro"/>
</dbReference>
<feature type="domain" description="Protein kinase" evidence="5">
    <location>
        <begin position="102"/>
        <end position="376"/>
    </location>
</feature>
<dbReference type="PROSITE" id="PS50011">
    <property type="entry name" value="PROTEIN_KINASE_DOM"/>
    <property type="match status" value="2"/>
</dbReference>
<organism evidence="6 7">
    <name type="scientific">Marasmius oreades</name>
    <name type="common">fairy-ring Marasmius</name>
    <dbReference type="NCBI Taxonomy" id="181124"/>
    <lineage>
        <taxon>Eukaryota</taxon>
        <taxon>Fungi</taxon>
        <taxon>Dikarya</taxon>
        <taxon>Basidiomycota</taxon>
        <taxon>Agaricomycotina</taxon>
        <taxon>Agaricomycetes</taxon>
        <taxon>Agaricomycetidae</taxon>
        <taxon>Agaricales</taxon>
        <taxon>Marasmiineae</taxon>
        <taxon>Marasmiaceae</taxon>
        <taxon>Marasmius</taxon>
    </lineage>
</organism>
<dbReference type="PANTHER" id="PTHR44329">
    <property type="entry name" value="SERINE/THREONINE-PROTEIN KINASE TNNI3K-RELATED"/>
    <property type="match status" value="1"/>
</dbReference>
<dbReference type="SMART" id="SM00220">
    <property type="entry name" value="S_TKc"/>
    <property type="match status" value="1"/>
</dbReference>